<dbReference type="GO" id="GO:0008168">
    <property type="term" value="F:methyltransferase activity"/>
    <property type="evidence" value="ECO:0007669"/>
    <property type="project" value="UniProtKB-KW"/>
</dbReference>
<comment type="similarity">
    <text evidence="6">Belongs to the methyltransferase superfamily. RsmI family.</text>
</comment>
<evidence type="ECO:0000259" key="9">
    <source>
        <dbReference type="Pfam" id="PF23016"/>
    </source>
</evidence>
<comment type="subcellular location">
    <subcellularLocation>
        <location evidence="6">Cytoplasm</location>
    </subcellularLocation>
</comment>
<keyword evidence="5 6" id="KW-0949">S-adenosyl-L-methionine</keyword>
<dbReference type="EC" id="2.1.1.198" evidence="6"/>
<dbReference type="PIRSF" id="PIRSF005917">
    <property type="entry name" value="MTase_YraL"/>
    <property type="match status" value="1"/>
</dbReference>
<proteinExistence type="inferred from homology"/>
<evidence type="ECO:0000256" key="2">
    <source>
        <dbReference type="ARBA" id="ARBA00022552"/>
    </source>
</evidence>
<comment type="caution">
    <text evidence="10">The sequence shown here is derived from an EMBL/GenBank/DDBJ whole genome shotgun (WGS) entry which is preliminary data.</text>
</comment>
<feature type="domain" description="Tetrapyrrole methylase" evidence="8">
    <location>
        <begin position="37"/>
        <end position="238"/>
    </location>
</feature>
<dbReference type="Pfam" id="PF23016">
    <property type="entry name" value="RsmI_C"/>
    <property type="match status" value="1"/>
</dbReference>
<dbReference type="CDD" id="cd11648">
    <property type="entry name" value="RsmI"/>
    <property type="match status" value="1"/>
</dbReference>
<evidence type="ECO:0000259" key="8">
    <source>
        <dbReference type="Pfam" id="PF00590"/>
    </source>
</evidence>
<dbReference type="HAMAP" id="MF_01877">
    <property type="entry name" value="16SrRNA_methyltr_I"/>
    <property type="match status" value="1"/>
</dbReference>
<feature type="region of interest" description="Disordered" evidence="7">
    <location>
        <begin position="1"/>
        <end position="29"/>
    </location>
</feature>
<sequence length="315" mass="32537">MTPSTPAEPDPATEPEAAPAPGPLPPARSVRAGGGALVLAATPIGDAEDASARLRRLLAEADVVAAEDTRRTRALASRLGVTIAGRVVSHHEHNEAGRVEELLDVVAHGGTVLVVSDAGMPTVSDPGFRVVQAAVAADLPVTVAPGPSAVLAALALSGLPTDRFCFEGFLPRRPGDRARALAALASERRTVVLFEAPHRVAEALDALVVAFGADRPAAVCRELTKTYEEVRRGPLVDLASWAHAHEVRGEVVLVVGGAPADGPRDVADLVPEVLARVDGGERLKSVVAEVAEVSGVPKRDLYAAALASRTPPRAP</sequence>
<protein>
    <recommendedName>
        <fullName evidence="6">Ribosomal RNA small subunit methyltransferase I</fullName>
        <ecNumber evidence="6">2.1.1.198</ecNumber>
    </recommendedName>
    <alternativeName>
        <fullName evidence="6">16S rRNA 2'-O-ribose C1402 methyltransferase</fullName>
    </alternativeName>
    <alternativeName>
        <fullName evidence="6">rRNA (cytidine-2'-O-)-methyltransferase RsmI</fullName>
    </alternativeName>
</protein>
<gene>
    <name evidence="6 10" type="primary">rsmI</name>
    <name evidence="10" type="ORF">Cph01nite_04590</name>
</gene>
<dbReference type="InterPro" id="IPR035996">
    <property type="entry name" value="4pyrrol_Methylase_sf"/>
</dbReference>
<accession>A0ABQ4DH68</accession>
<comment type="catalytic activity">
    <reaction evidence="6">
        <text>cytidine(1402) in 16S rRNA + S-adenosyl-L-methionine = 2'-O-methylcytidine(1402) in 16S rRNA + S-adenosyl-L-homocysteine + H(+)</text>
        <dbReference type="Rhea" id="RHEA:42924"/>
        <dbReference type="Rhea" id="RHEA-COMP:10285"/>
        <dbReference type="Rhea" id="RHEA-COMP:10286"/>
        <dbReference type="ChEBI" id="CHEBI:15378"/>
        <dbReference type="ChEBI" id="CHEBI:57856"/>
        <dbReference type="ChEBI" id="CHEBI:59789"/>
        <dbReference type="ChEBI" id="CHEBI:74495"/>
        <dbReference type="ChEBI" id="CHEBI:82748"/>
        <dbReference type="EC" id="2.1.1.198"/>
    </reaction>
</comment>
<dbReference type="InterPro" id="IPR014776">
    <property type="entry name" value="4pyrrole_Mease_sub2"/>
</dbReference>
<evidence type="ECO:0000256" key="5">
    <source>
        <dbReference type="ARBA" id="ARBA00022691"/>
    </source>
</evidence>
<reference evidence="10 11" key="1">
    <citation type="submission" date="2021-01" db="EMBL/GenBank/DDBJ databases">
        <title>Whole genome shotgun sequence of Cellulomonas phragmiteti NBRC 110785.</title>
        <authorList>
            <person name="Komaki H."/>
            <person name="Tamura T."/>
        </authorList>
    </citation>
    <scope>NUCLEOTIDE SEQUENCE [LARGE SCALE GENOMIC DNA]</scope>
    <source>
        <strain evidence="10 11">NBRC 110785</strain>
    </source>
</reference>
<keyword evidence="11" id="KW-1185">Reference proteome</keyword>
<evidence type="ECO:0000313" key="10">
    <source>
        <dbReference type="EMBL" id="GIG38697.1"/>
    </source>
</evidence>
<dbReference type="PROSITE" id="PS01296">
    <property type="entry name" value="RSMI"/>
    <property type="match status" value="1"/>
</dbReference>
<organism evidence="10 11">
    <name type="scientific">Cellulomonas phragmiteti</name>
    <dbReference type="NCBI Taxonomy" id="478780"/>
    <lineage>
        <taxon>Bacteria</taxon>
        <taxon>Bacillati</taxon>
        <taxon>Actinomycetota</taxon>
        <taxon>Actinomycetes</taxon>
        <taxon>Micrococcales</taxon>
        <taxon>Cellulomonadaceae</taxon>
        <taxon>Cellulomonas</taxon>
    </lineage>
</organism>
<evidence type="ECO:0000256" key="1">
    <source>
        <dbReference type="ARBA" id="ARBA00022490"/>
    </source>
</evidence>
<dbReference type="SUPFAM" id="SSF53790">
    <property type="entry name" value="Tetrapyrrole methylase"/>
    <property type="match status" value="1"/>
</dbReference>
<dbReference type="InterPro" id="IPR000878">
    <property type="entry name" value="4pyrrol_Mease"/>
</dbReference>
<dbReference type="NCBIfam" id="TIGR00096">
    <property type="entry name" value="16S rRNA (cytidine(1402)-2'-O)-methyltransferase"/>
    <property type="match status" value="1"/>
</dbReference>
<dbReference type="Gene3D" id="3.40.1010.10">
    <property type="entry name" value="Cobalt-precorrin-4 Transmethylase, Domain 1"/>
    <property type="match status" value="1"/>
</dbReference>
<dbReference type="Gene3D" id="3.30.950.10">
    <property type="entry name" value="Methyltransferase, Cobalt-precorrin-4 Transmethylase, Domain 2"/>
    <property type="match status" value="1"/>
</dbReference>
<dbReference type="InterPro" id="IPR008189">
    <property type="entry name" value="rRNA_ssu_MeTfrase_I"/>
</dbReference>
<keyword evidence="1 6" id="KW-0963">Cytoplasm</keyword>
<keyword evidence="3 6" id="KW-0489">Methyltransferase</keyword>
<dbReference type="InterPro" id="IPR053910">
    <property type="entry name" value="RsmI_HTH"/>
</dbReference>
<dbReference type="RefSeq" id="WP_203670761.1">
    <property type="nucleotide sequence ID" value="NZ_BONP01000002.1"/>
</dbReference>
<dbReference type="Proteomes" id="UP000614741">
    <property type="component" value="Unassembled WGS sequence"/>
</dbReference>
<keyword evidence="4 6" id="KW-0808">Transferase</keyword>
<dbReference type="PANTHER" id="PTHR46111:SF1">
    <property type="entry name" value="RIBOSOMAL RNA SMALL SUBUNIT METHYLTRANSFERASE I"/>
    <property type="match status" value="1"/>
</dbReference>
<evidence type="ECO:0000313" key="11">
    <source>
        <dbReference type="Proteomes" id="UP000614741"/>
    </source>
</evidence>
<feature type="domain" description="RsmI HTH" evidence="9">
    <location>
        <begin position="273"/>
        <end position="308"/>
    </location>
</feature>
<evidence type="ECO:0000256" key="6">
    <source>
        <dbReference type="HAMAP-Rule" id="MF_01877"/>
    </source>
</evidence>
<keyword evidence="2 6" id="KW-0698">rRNA processing</keyword>
<dbReference type="GO" id="GO:0032259">
    <property type="term" value="P:methylation"/>
    <property type="evidence" value="ECO:0007669"/>
    <property type="project" value="UniProtKB-KW"/>
</dbReference>
<dbReference type="PANTHER" id="PTHR46111">
    <property type="entry name" value="RIBOSOMAL RNA SMALL SUBUNIT METHYLTRANSFERASE I"/>
    <property type="match status" value="1"/>
</dbReference>
<dbReference type="InterPro" id="IPR014777">
    <property type="entry name" value="4pyrrole_Mease_sub1"/>
</dbReference>
<dbReference type="Pfam" id="PF00590">
    <property type="entry name" value="TP_methylase"/>
    <property type="match status" value="1"/>
</dbReference>
<dbReference type="EMBL" id="BONP01000002">
    <property type="protein sequence ID" value="GIG38697.1"/>
    <property type="molecule type" value="Genomic_DNA"/>
</dbReference>
<name>A0ABQ4DH68_9CELL</name>
<comment type="function">
    <text evidence="6">Catalyzes the 2'-O-methylation of the ribose of cytidine 1402 (C1402) in 16S rRNA.</text>
</comment>
<dbReference type="InterPro" id="IPR018063">
    <property type="entry name" value="SAM_MeTrfase_RsmI_CS"/>
</dbReference>
<evidence type="ECO:0000256" key="7">
    <source>
        <dbReference type="SAM" id="MobiDB-lite"/>
    </source>
</evidence>
<evidence type="ECO:0000256" key="4">
    <source>
        <dbReference type="ARBA" id="ARBA00022679"/>
    </source>
</evidence>
<evidence type="ECO:0000256" key="3">
    <source>
        <dbReference type="ARBA" id="ARBA00022603"/>
    </source>
</evidence>